<proteinExistence type="predicted"/>
<evidence type="ECO:0008006" key="4">
    <source>
        <dbReference type="Google" id="ProtNLM"/>
    </source>
</evidence>
<feature type="signal peptide" evidence="1">
    <location>
        <begin position="1"/>
        <end position="27"/>
    </location>
</feature>
<gene>
    <name evidence="2" type="ORF">IMW75_23150</name>
</gene>
<dbReference type="Proteomes" id="UP000772591">
    <property type="component" value="Unassembled WGS sequence"/>
</dbReference>
<dbReference type="EMBL" id="JADEVO010000044">
    <property type="protein sequence ID" value="MBN3968162.1"/>
    <property type="molecule type" value="Genomic_DNA"/>
</dbReference>
<reference evidence="2 3" key="1">
    <citation type="journal article" date="2021" name="Int. J. Syst. Evol. Microbiol.">
        <title>Pseudomonas piscium sp. nov., Pseudomonas pisciculturae sp. nov., Pseudomonas mucoides sp. nov. and Pseudomonas neuropathica sp. nov. isolated from rainbow trout.</title>
        <authorList>
            <person name="Duman M."/>
            <person name="Mulet M."/>
            <person name="Altun S."/>
            <person name="Saticioglu I.B."/>
            <person name="Gomila M."/>
            <person name="Lalucat J."/>
            <person name="Garcia-Valdes E."/>
        </authorList>
    </citation>
    <scope>NUCLEOTIDE SEQUENCE [LARGE SCALE GENOMIC DNA]</scope>
    <source>
        <strain evidence="2 3">LMG 28632</strain>
    </source>
</reference>
<evidence type="ECO:0000313" key="2">
    <source>
        <dbReference type="EMBL" id="MBN3968162.1"/>
    </source>
</evidence>
<evidence type="ECO:0000313" key="3">
    <source>
        <dbReference type="Proteomes" id="UP000772591"/>
    </source>
</evidence>
<accession>A0ABS3AML5</accession>
<organism evidence="2 3">
    <name type="scientific">Pseudomonas gregormendelii</name>
    <dbReference type="NCBI Taxonomy" id="1628277"/>
    <lineage>
        <taxon>Bacteria</taxon>
        <taxon>Pseudomonadati</taxon>
        <taxon>Pseudomonadota</taxon>
        <taxon>Gammaproteobacteria</taxon>
        <taxon>Pseudomonadales</taxon>
        <taxon>Pseudomonadaceae</taxon>
        <taxon>Pseudomonas</taxon>
    </lineage>
</organism>
<name>A0ABS3AML5_9PSED</name>
<feature type="chain" id="PRO_5046738309" description="Adhesin" evidence="1">
    <location>
        <begin position="28"/>
        <end position="160"/>
    </location>
</feature>
<protein>
    <recommendedName>
        <fullName evidence="4">Adhesin</fullName>
    </recommendedName>
</protein>
<evidence type="ECO:0000256" key="1">
    <source>
        <dbReference type="SAM" id="SignalP"/>
    </source>
</evidence>
<keyword evidence="1" id="KW-0732">Signal</keyword>
<keyword evidence="3" id="KW-1185">Reference proteome</keyword>
<comment type="caution">
    <text evidence="2">The sequence shown here is derived from an EMBL/GenBank/DDBJ whole genome shotgun (WGS) entry which is preliminary data.</text>
</comment>
<sequence>MFNFARKTLCVGASVACLTFFSVSAQAAPDNGLIINKTVEGTCSVGNFSGWVKALAVLRAVGDYQEWTVTLHQYRITKSNGQKGGNKANLDLSIVEAGNNSAETKSPDSMKQDGQLNFTDVSATVRATQGVTPSVLLRAIFTFDKAGPDPWCDLRFHVPN</sequence>
<dbReference type="RefSeq" id="WP_205893877.1">
    <property type="nucleotide sequence ID" value="NZ_JADEVO010000044.1"/>
</dbReference>